<gene>
    <name evidence="2" type="ORF">CYFUS_000027</name>
</gene>
<dbReference type="EMBL" id="CP022098">
    <property type="protein sequence ID" value="ATB34620.1"/>
    <property type="molecule type" value="Genomic_DNA"/>
</dbReference>
<sequence>MTIFEELTGAALFIETRRRAAEAKGRQDEEKLWRYVRAFNHFVLITGQIYRFEDSLEGKVSAERPPVSVRLDNHEETLAELAVELLLKTLDETSEPEQKQYVRLLIALFDFIAGTGQLDEAEDYFINQLDHAPLAIAHFTSHEEAEAWMKSVAEPPSPVRILIGDAYYQFWYTREDNTRGMYREYCMEPALEALTARGIPPRTPSFATRVEAEEWLMSHPANPYAFVAIAGEHYFAVHHPRLKRHSLHHVASALKDWEERKRAVELDTALEASALSDGADESDTRGGSR</sequence>
<evidence type="ECO:0000313" key="2">
    <source>
        <dbReference type="EMBL" id="ATB34620.1"/>
    </source>
</evidence>
<dbReference type="AlphaFoldDB" id="A0A250ITQ5"/>
<feature type="region of interest" description="Disordered" evidence="1">
    <location>
        <begin position="270"/>
        <end position="289"/>
    </location>
</feature>
<name>A0A250ITQ5_9BACT</name>
<evidence type="ECO:0000313" key="3">
    <source>
        <dbReference type="Proteomes" id="UP000217257"/>
    </source>
</evidence>
<reference evidence="2 3" key="1">
    <citation type="submission" date="2017-06" db="EMBL/GenBank/DDBJ databases">
        <title>Sequencing and comparative analysis of myxobacterial genomes.</title>
        <authorList>
            <person name="Rupp O."/>
            <person name="Goesmann A."/>
            <person name="Sogaard-Andersen L."/>
        </authorList>
    </citation>
    <scope>NUCLEOTIDE SEQUENCE [LARGE SCALE GENOMIC DNA]</scope>
    <source>
        <strain evidence="2 3">DSM 52655</strain>
    </source>
</reference>
<protein>
    <submittedName>
        <fullName evidence="2">Uncharacterized protein</fullName>
    </submittedName>
</protein>
<dbReference type="KEGG" id="cfus:CYFUS_000027"/>
<evidence type="ECO:0000256" key="1">
    <source>
        <dbReference type="SAM" id="MobiDB-lite"/>
    </source>
</evidence>
<accession>A0A250ITQ5</accession>
<organism evidence="2 3">
    <name type="scientific">Cystobacter fuscus</name>
    <dbReference type="NCBI Taxonomy" id="43"/>
    <lineage>
        <taxon>Bacteria</taxon>
        <taxon>Pseudomonadati</taxon>
        <taxon>Myxococcota</taxon>
        <taxon>Myxococcia</taxon>
        <taxon>Myxococcales</taxon>
        <taxon>Cystobacterineae</taxon>
        <taxon>Archangiaceae</taxon>
        <taxon>Cystobacter</taxon>
    </lineage>
</organism>
<proteinExistence type="predicted"/>
<dbReference type="RefSeq" id="WP_232537278.1">
    <property type="nucleotide sequence ID" value="NZ_CP022098.1"/>
</dbReference>
<dbReference type="Proteomes" id="UP000217257">
    <property type="component" value="Chromosome"/>
</dbReference>